<reference evidence="1 2" key="1">
    <citation type="submission" date="2021-01" db="EMBL/GenBank/DDBJ databases">
        <title>Whole genome shotgun sequence of Actinoplanes deccanensis NBRC 13994.</title>
        <authorList>
            <person name="Komaki H."/>
            <person name="Tamura T."/>
        </authorList>
    </citation>
    <scope>NUCLEOTIDE SEQUENCE [LARGE SCALE GENOMIC DNA]</scope>
    <source>
        <strain evidence="1 2">NBRC 13994</strain>
    </source>
</reference>
<dbReference type="EMBL" id="BOMI01000114">
    <property type="protein sequence ID" value="GID77117.1"/>
    <property type="molecule type" value="Genomic_DNA"/>
</dbReference>
<comment type="caution">
    <text evidence="1">The sequence shown here is derived from an EMBL/GenBank/DDBJ whole genome shotgun (WGS) entry which is preliminary data.</text>
</comment>
<organism evidence="1 2">
    <name type="scientific">Paractinoplanes deccanensis</name>
    <dbReference type="NCBI Taxonomy" id="113561"/>
    <lineage>
        <taxon>Bacteria</taxon>
        <taxon>Bacillati</taxon>
        <taxon>Actinomycetota</taxon>
        <taxon>Actinomycetes</taxon>
        <taxon>Micromonosporales</taxon>
        <taxon>Micromonosporaceae</taxon>
        <taxon>Paractinoplanes</taxon>
    </lineage>
</organism>
<sequence length="138" mass="15638">MSGTYATAEAVGLPYREAHAALRAAESKHTALRRSLPLVEHLTQKIRFFNDPESAERERAVLAEWLPDVPELRDDCEQWAKLRDRVDEELQALDVEIRELAGHRDALRGEARAAFFERLGDEIHQAINDRVGARAARA</sequence>
<dbReference type="RefSeq" id="WP_203770682.1">
    <property type="nucleotide sequence ID" value="NZ_BAAABO010000020.1"/>
</dbReference>
<proteinExistence type="predicted"/>
<evidence type="ECO:0000313" key="1">
    <source>
        <dbReference type="EMBL" id="GID77117.1"/>
    </source>
</evidence>
<protein>
    <submittedName>
        <fullName evidence="1">Uncharacterized protein</fullName>
    </submittedName>
</protein>
<gene>
    <name evidence="1" type="ORF">Ade02nite_57580</name>
</gene>
<keyword evidence="2" id="KW-1185">Reference proteome</keyword>
<dbReference type="Proteomes" id="UP000609879">
    <property type="component" value="Unassembled WGS sequence"/>
</dbReference>
<accession>A0ABQ3YAR8</accession>
<evidence type="ECO:0000313" key="2">
    <source>
        <dbReference type="Proteomes" id="UP000609879"/>
    </source>
</evidence>
<name>A0ABQ3YAR8_9ACTN</name>